<evidence type="ECO:0000256" key="4">
    <source>
        <dbReference type="ARBA" id="ARBA00022833"/>
    </source>
</evidence>
<comment type="cofactor">
    <cofactor evidence="1">
        <name>Zn(2+)</name>
        <dbReference type="ChEBI" id="CHEBI:29105"/>
    </cofactor>
</comment>
<keyword evidence="4" id="KW-0862">Zinc</keyword>
<accession>A0A5B9DBV5</accession>
<proteinExistence type="inferred from homology"/>
<keyword evidence="7" id="KW-0223">Dioxygenase</keyword>
<dbReference type="RefSeq" id="WP_147663692.1">
    <property type="nucleotide sequence ID" value="NZ_CP042905.2"/>
</dbReference>
<dbReference type="InterPro" id="IPR004183">
    <property type="entry name" value="Xdiol_dOase_suB"/>
</dbReference>
<dbReference type="GO" id="GO:0016702">
    <property type="term" value="F:oxidoreductase activity, acting on single donors with incorporation of molecular oxygen, incorporation of two atoms of oxygen"/>
    <property type="evidence" value="ECO:0007669"/>
    <property type="project" value="UniProtKB-ARBA"/>
</dbReference>
<evidence type="ECO:0000256" key="5">
    <source>
        <dbReference type="ARBA" id="ARBA00023002"/>
    </source>
</evidence>
<dbReference type="Gene3D" id="3.40.830.10">
    <property type="entry name" value="LigB-like"/>
    <property type="match status" value="1"/>
</dbReference>
<evidence type="ECO:0000313" key="8">
    <source>
        <dbReference type="Proteomes" id="UP000321408"/>
    </source>
</evidence>
<keyword evidence="8" id="KW-1185">Reference proteome</keyword>
<dbReference type="NCBIfam" id="NF007914">
    <property type="entry name" value="PRK10628.1"/>
    <property type="match status" value="1"/>
</dbReference>
<evidence type="ECO:0000256" key="2">
    <source>
        <dbReference type="ARBA" id="ARBA00007581"/>
    </source>
</evidence>
<dbReference type="OrthoDB" id="57333at2157"/>
<evidence type="ECO:0000313" key="7">
    <source>
        <dbReference type="EMBL" id="QEE16759.1"/>
    </source>
</evidence>
<dbReference type="KEGG" id="psyt:DSAG12_02589"/>
<dbReference type="AlphaFoldDB" id="A0A5B9DBV5"/>
<reference evidence="7 8" key="1">
    <citation type="journal article" date="2020" name="Nature">
        <title>Isolation of an archaeon at the prokaryote-eukaryote interface.</title>
        <authorList>
            <person name="Imachi H."/>
            <person name="Nobu M.K."/>
            <person name="Nakahara N."/>
            <person name="Morono Y."/>
            <person name="Ogawara M."/>
            <person name="Takaki Y."/>
            <person name="Takano Y."/>
            <person name="Uematsu K."/>
            <person name="Ikuta T."/>
            <person name="Ito M."/>
            <person name="Matsui Y."/>
            <person name="Miyazaki M."/>
            <person name="Murata K."/>
            <person name="Saito Y."/>
            <person name="Sakai S."/>
            <person name="Song C."/>
            <person name="Tasumi E."/>
            <person name="Yamanaka Y."/>
            <person name="Yamaguchi T."/>
            <person name="Kamagata Y."/>
            <person name="Tamaki H."/>
            <person name="Takai K."/>
        </authorList>
    </citation>
    <scope>NUCLEOTIDE SEQUENCE [LARGE SCALE GENOMIC DNA]</scope>
    <source>
        <strain evidence="7 8">MK-D1</strain>
    </source>
</reference>
<sequence>MKKLTPALFISHGSPMNMEMDNPYTRDMKKLGSIIEKPKAIVVISAHWITKDSLVTADIRPKMIYDFYGFPKELYEFKYDAPGSPAIAEKIAQILPSSERSLSFNRGLDHASYSVLKYIFPKADIPVLEISIDYNKSFRFHYDLGKKLGKLREDGILFIGSGNMIHNFKYMKPKMESPPFPWAIELDETLKTAIENKDHDSLINYKKIPLHDMLFETHDHYLPMLYILGMQRDNEKAKFLHRSIQHGSGNQLCFQVG</sequence>
<evidence type="ECO:0000256" key="3">
    <source>
        <dbReference type="ARBA" id="ARBA00022723"/>
    </source>
</evidence>
<reference evidence="7 8" key="2">
    <citation type="journal article" date="2024" name="Int. J. Syst. Evol. Microbiol.">
        <title>Promethearchaeum syntrophicum gen. nov., sp. nov., an anaerobic, obligately syntrophic archaeon, the first isolate of the lineage 'Asgard' archaea, and proposal of the new archaeal phylum Promethearchaeota phyl. nov. and kingdom Promethearchaeati regn. nov.</title>
        <authorList>
            <person name="Imachi H."/>
            <person name="Nobu M.K."/>
            <person name="Kato S."/>
            <person name="Takaki Y."/>
            <person name="Miyazaki M."/>
            <person name="Miyata M."/>
            <person name="Ogawara M."/>
            <person name="Saito Y."/>
            <person name="Sakai S."/>
            <person name="Tahara Y.O."/>
            <person name="Takano Y."/>
            <person name="Tasumi E."/>
            <person name="Uematsu K."/>
            <person name="Yoshimura T."/>
            <person name="Itoh T."/>
            <person name="Ohkuma M."/>
            <person name="Takai K."/>
        </authorList>
    </citation>
    <scope>NUCLEOTIDE SEQUENCE [LARGE SCALE GENOMIC DNA]</scope>
    <source>
        <strain evidence="7 8">MK-D1</strain>
    </source>
</reference>
<dbReference type="PANTHER" id="PTHR30096:SF0">
    <property type="entry name" value="4,5-DOPA DIOXYGENASE EXTRADIOL-LIKE PROTEIN"/>
    <property type="match status" value="1"/>
</dbReference>
<dbReference type="GeneID" id="41330573"/>
<gene>
    <name evidence="7" type="primary">ygiD</name>
    <name evidence="7" type="ORF">DSAG12_02589</name>
</gene>
<dbReference type="Pfam" id="PF02900">
    <property type="entry name" value="LigB"/>
    <property type="match status" value="1"/>
</dbReference>
<protein>
    <submittedName>
        <fullName evidence="7">4,5-DOPA dioxygenase extradiol</fullName>
        <ecNumber evidence="7">1.13.11.29</ecNumber>
    </submittedName>
</protein>
<dbReference type="EC" id="1.13.11.29" evidence="7"/>
<dbReference type="SUPFAM" id="SSF53213">
    <property type="entry name" value="LigB-like"/>
    <property type="match status" value="1"/>
</dbReference>
<dbReference type="GO" id="GO:0008198">
    <property type="term" value="F:ferrous iron binding"/>
    <property type="evidence" value="ECO:0007669"/>
    <property type="project" value="InterPro"/>
</dbReference>
<dbReference type="CDD" id="cd07363">
    <property type="entry name" value="45_DOPA_Dioxygenase"/>
    <property type="match status" value="1"/>
</dbReference>
<dbReference type="Proteomes" id="UP000321408">
    <property type="component" value="Chromosome"/>
</dbReference>
<dbReference type="InterPro" id="IPR014436">
    <property type="entry name" value="Extradiol_dOase_DODA"/>
</dbReference>
<dbReference type="GO" id="GO:0008270">
    <property type="term" value="F:zinc ion binding"/>
    <property type="evidence" value="ECO:0007669"/>
    <property type="project" value="InterPro"/>
</dbReference>
<keyword evidence="3" id="KW-0479">Metal-binding</keyword>
<name>A0A5B9DBV5_9ARCH</name>
<dbReference type="EMBL" id="CP042905">
    <property type="protein sequence ID" value="QEE16759.1"/>
    <property type="molecule type" value="Genomic_DNA"/>
</dbReference>
<dbReference type="PANTHER" id="PTHR30096">
    <property type="entry name" value="4,5-DOPA DIOXYGENASE EXTRADIOL-LIKE PROTEIN"/>
    <property type="match status" value="1"/>
</dbReference>
<evidence type="ECO:0000256" key="1">
    <source>
        <dbReference type="ARBA" id="ARBA00001947"/>
    </source>
</evidence>
<keyword evidence="5 7" id="KW-0560">Oxidoreductase</keyword>
<comment type="similarity">
    <text evidence="2">Belongs to the DODA-type extradiol aromatic ring-opening dioxygenase family.</text>
</comment>
<dbReference type="PIRSF" id="PIRSF006157">
    <property type="entry name" value="Doxgns_DODA"/>
    <property type="match status" value="1"/>
</dbReference>
<organism evidence="7 8">
    <name type="scientific">Promethearchaeum syntrophicum</name>
    <dbReference type="NCBI Taxonomy" id="2594042"/>
    <lineage>
        <taxon>Archaea</taxon>
        <taxon>Promethearchaeati</taxon>
        <taxon>Promethearchaeota</taxon>
        <taxon>Promethearchaeia</taxon>
        <taxon>Promethearchaeales</taxon>
        <taxon>Promethearchaeaceae</taxon>
        <taxon>Promethearchaeum</taxon>
    </lineage>
</organism>
<evidence type="ECO:0000259" key="6">
    <source>
        <dbReference type="Pfam" id="PF02900"/>
    </source>
</evidence>
<feature type="domain" description="Extradiol ring-cleavage dioxygenase class III enzyme subunit B" evidence="6">
    <location>
        <begin position="7"/>
        <end position="244"/>
    </location>
</feature>